<organism evidence="2 3">
    <name type="scientific">Parascedosporium putredinis</name>
    <dbReference type="NCBI Taxonomy" id="1442378"/>
    <lineage>
        <taxon>Eukaryota</taxon>
        <taxon>Fungi</taxon>
        <taxon>Dikarya</taxon>
        <taxon>Ascomycota</taxon>
        <taxon>Pezizomycotina</taxon>
        <taxon>Sordariomycetes</taxon>
        <taxon>Hypocreomycetidae</taxon>
        <taxon>Microascales</taxon>
        <taxon>Microascaceae</taxon>
        <taxon>Parascedosporium</taxon>
    </lineage>
</organism>
<feature type="compositionally biased region" description="Basic residues" evidence="1">
    <location>
        <begin position="503"/>
        <end position="528"/>
    </location>
</feature>
<feature type="compositionally biased region" description="Polar residues" evidence="1">
    <location>
        <begin position="533"/>
        <end position="552"/>
    </location>
</feature>
<gene>
    <name evidence="2" type="ORF">PPNO1_LOCUS8561</name>
</gene>
<proteinExistence type="predicted"/>
<dbReference type="InterPro" id="IPR036915">
    <property type="entry name" value="Cyclin-like_sf"/>
</dbReference>
<evidence type="ECO:0008006" key="4">
    <source>
        <dbReference type="Google" id="ProtNLM"/>
    </source>
</evidence>
<dbReference type="PANTHER" id="PTHR15615">
    <property type="match status" value="1"/>
</dbReference>
<keyword evidence="3" id="KW-1185">Reference proteome</keyword>
<comment type="caution">
    <text evidence="2">The sequence shown here is derived from an EMBL/GenBank/DDBJ whole genome shotgun (WGS) entry which is preliminary data.</text>
</comment>
<feature type="region of interest" description="Disordered" evidence="1">
    <location>
        <begin position="498"/>
        <end position="552"/>
    </location>
</feature>
<feature type="compositionally biased region" description="Low complexity" evidence="1">
    <location>
        <begin position="52"/>
        <end position="71"/>
    </location>
</feature>
<dbReference type="GO" id="GO:0016538">
    <property type="term" value="F:cyclin-dependent protein serine/threonine kinase regulator activity"/>
    <property type="evidence" value="ECO:0007669"/>
    <property type="project" value="TreeGrafter"/>
</dbReference>
<dbReference type="GO" id="GO:0000307">
    <property type="term" value="C:cyclin-dependent protein kinase holoenzyme complex"/>
    <property type="evidence" value="ECO:0007669"/>
    <property type="project" value="TreeGrafter"/>
</dbReference>
<name>A0A9P1H8U3_9PEZI</name>
<evidence type="ECO:0000256" key="1">
    <source>
        <dbReference type="SAM" id="MobiDB-lite"/>
    </source>
</evidence>
<protein>
    <recommendedName>
        <fullName evidence="4">Cyclin</fullName>
    </recommendedName>
</protein>
<accession>A0A9P1H8U3</accession>
<dbReference type="SUPFAM" id="SSF47954">
    <property type="entry name" value="Cyclin-like"/>
    <property type="match status" value="1"/>
</dbReference>
<reference evidence="2" key="1">
    <citation type="submission" date="2022-11" db="EMBL/GenBank/DDBJ databases">
        <authorList>
            <person name="Scott C."/>
            <person name="Bruce N."/>
        </authorList>
    </citation>
    <scope>NUCLEOTIDE SEQUENCE</scope>
</reference>
<sequence length="676" mass="74007">MSATCHQLPLGAYDGPHDLAAFPTTVSQGGHQTHRHRQPTASQPHQIYPHAQSQPYSQPSRLPPLSYSPRLATSSSAVQQPQASTSALLPSSQQAPRSSSTPQSGTLSAQPKSKESKSASLTGQSSDIPAFICPKGGSLPDLVAQMTCFFWFEPTEVLRAAETFRSDRKAASLHRLSMESTPQPTFSKWVHNILNTTQVTRNVILLALLFIYRLKRLNPAVRGRAGSEYRLLTVALMLGNKFLDDNTYTNKTWADVSYLSVSDIHLMEVEFLSNMRYSLLTTEGEWDEWLNKLGSFYDYYEAARSLPSPALKLAIPSPTAPLHSTLPDAPAANGQGWLAVSSPLANRPNLAVGNVRKRSIDSDLAEPPAKRMSTHGPYSMPSVSRVPPTAMNAAVQVPVPSAAVLEPARRPGPVPTLTINTQAMVPQATMPCPAMTTTPNTLQPSMSLPLGARLVHSASAPMAGPMASQLSAHTLGQTTYLQPQQPQLQQVAAPPMHQVQHSHQQHQHQHQHQHHQQQHHQHQAHPAHHAPTMSFTTPTKNQNSGAHPGMYNSSPLAEAYGAGSMVHTPVIHTPISHSPSIYLQQRPSPYKPVRHVNTLLYPPPSASLEEYHLAVPPQQMHYHPLGRRNDLRTGIVPDFVPYRGYQGHTPRYSARVPLKLLVSASAWHGINGIEWA</sequence>
<feature type="region of interest" description="Disordered" evidence="1">
    <location>
        <begin position="19"/>
        <end position="122"/>
    </location>
</feature>
<feature type="compositionally biased region" description="Polar residues" evidence="1">
    <location>
        <begin position="72"/>
        <end position="111"/>
    </location>
</feature>
<dbReference type="Gene3D" id="1.10.472.10">
    <property type="entry name" value="Cyclin-like"/>
    <property type="match status" value="1"/>
</dbReference>
<dbReference type="Proteomes" id="UP000838763">
    <property type="component" value="Unassembled WGS sequence"/>
</dbReference>
<dbReference type="GO" id="GO:0019901">
    <property type="term" value="F:protein kinase binding"/>
    <property type="evidence" value="ECO:0007669"/>
    <property type="project" value="InterPro"/>
</dbReference>
<dbReference type="OrthoDB" id="244495at2759"/>
<evidence type="ECO:0000313" key="3">
    <source>
        <dbReference type="Proteomes" id="UP000838763"/>
    </source>
</evidence>
<dbReference type="PANTHER" id="PTHR15615:SF118">
    <property type="entry name" value="CYCLIN, HYPOTHETICAL (EUROFUNG)"/>
    <property type="match status" value="1"/>
</dbReference>
<dbReference type="EMBL" id="CALLCH030000019">
    <property type="protein sequence ID" value="CAI4218989.1"/>
    <property type="molecule type" value="Genomic_DNA"/>
</dbReference>
<dbReference type="GO" id="GO:0005634">
    <property type="term" value="C:nucleus"/>
    <property type="evidence" value="ECO:0007669"/>
    <property type="project" value="TreeGrafter"/>
</dbReference>
<dbReference type="AlphaFoldDB" id="A0A9P1H8U3"/>
<dbReference type="InterPro" id="IPR013922">
    <property type="entry name" value="Cyclin_PHO80-like"/>
</dbReference>
<feature type="region of interest" description="Disordered" evidence="1">
    <location>
        <begin position="358"/>
        <end position="383"/>
    </location>
</feature>
<evidence type="ECO:0000313" key="2">
    <source>
        <dbReference type="EMBL" id="CAI4218989.1"/>
    </source>
</evidence>
<dbReference type="Pfam" id="PF08613">
    <property type="entry name" value="Cyclin"/>
    <property type="match status" value="1"/>
</dbReference>
<dbReference type="CDD" id="cd20557">
    <property type="entry name" value="CYCLIN_ScPCL1-like"/>
    <property type="match status" value="1"/>
</dbReference>